<sequence length="58" mass="7243">MFDDGLKKKEREVEKILTSLFGYKKKFWGSCLFFEKLRKKYYLENKKSHELKVWLFLF</sequence>
<dbReference type="AlphaFoldDB" id="A0AAN3VUI9"/>
<proteinExistence type="predicted"/>
<protein>
    <submittedName>
        <fullName evidence="1">Uncharacterized protein</fullName>
    </submittedName>
</protein>
<dbReference type="Proteomes" id="UP000003120">
    <property type="component" value="Unassembled WGS sequence"/>
</dbReference>
<evidence type="ECO:0000313" key="2">
    <source>
        <dbReference type="Proteomes" id="UP000003120"/>
    </source>
</evidence>
<comment type="caution">
    <text evidence="1">The sequence shown here is derived from an EMBL/GenBank/DDBJ whole genome shotgun (WGS) entry which is preliminary data.</text>
</comment>
<organism evidence="1 2">
    <name type="scientific">Fusobacterium necrophorum subsp. funduliforme Fnf 1007</name>
    <dbReference type="NCBI Taxonomy" id="1161424"/>
    <lineage>
        <taxon>Bacteria</taxon>
        <taxon>Fusobacteriati</taxon>
        <taxon>Fusobacteriota</taxon>
        <taxon>Fusobacteriia</taxon>
        <taxon>Fusobacteriales</taxon>
        <taxon>Fusobacteriaceae</taxon>
        <taxon>Fusobacterium</taxon>
    </lineage>
</organism>
<reference evidence="1 2" key="1">
    <citation type="submission" date="2012-07" db="EMBL/GenBank/DDBJ databases">
        <authorList>
            <person name="Durkin A.S."/>
            <person name="McCorrison J."/>
            <person name="Torralba M."/>
            <person name="Gillis M."/>
            <person name="Methe B."/>
            <person name="Sutton G."/>
            <person name="Nelson K.E."/>
        </authorList>
    </citation>
    <scope>NUCLEOTIDE SEQUENCE [LARGE SCALE GENOMIC DNA]</scope>
    <source>
        <strain evidence="1 2">Fnf 1007</strain>
    </source>
</reference>
<name>A0AAN3VUI9_9FUSO</name>
<dbReference type="EMBL" id="ALKK01000076">
    <property type="protein sequence ID" value="EJU15651.1"/>
    <property type="molecule type" value="Genomic_DNA"/>
</dbReference>
<accession>A0AAN3VUI9</accession>
<gene>
    <name evidence="1" type="ORF">HMPREF1127_0166</name>
</gene>
<evidence type="ECO:0000313" key="1">
    <source>
        <dbReference type="EMBL" id="EJU15651.1"/>
    </source>
</evidence>